<dbReference type="PROSITE" id="PS01209">
    <property type="entry name" value="LDLRA_1"/>
    <property type="match status" value="7"/>
</dbReference>
<feature type="domain" description="MAM" evidence="3">
    <location>
        <begin position="1"/>
        <end position="110"/>
    </location>
</feature>
<feature type="disulfide bond" evidence="2">
    <location>
        <begin position="1319"/>
        <end position="1331"/>
    </location>
</feature>
<organism evidence="4 5">
    <name type="scientific">Ciona intestinalis</name>
    <name type="common">Transparent sea squirt</name>
    <name type="synonym">Ascidia intestinalis</name>
    <dbReference type="NCBI Taxonomy" id="7719"/>
    <lineage>
        <taxon>Eukaryota</taxon>
        <taxon>Metazoa</taxon>
        <taxon>Chordata</taxon>
        <taxon>Tunicata</taxon>
        <taxon>Ascidiacea</taxon>
        <taxon>Phlebobranchia</taxon>
        <taxon>Cionidae</taxon>
        <taxon>Ciona</taxon>
    </lineage>
</organism>
<evidence type="ECO:0000313" key="4">
    <source>
        <dbReference type="Ensembl" id="ENSCINP00000033374.1"/>
    </source>
</evidence>
<evidence type="ECO:0000256" key="2">
    <source>
        <dbReference type="PROSITE-ProRule" id="PRU00124"/>
    </source>
</evidence>
<dbReference type="PRINTS" id="PR00261">
    <property type="entry name" value="LDLRECEPTOR"/>
</dbReference>
<dbReference type="InParanoid" id="H2XUP0"/>
<evidence type="ECO:0000259" key="3">
    <source>
        <dbReference type="PROSITE" id="PS50060"/>
    </source>
</evidence>
<dbReference type="SMART" id="SM00192">
    <property type="entry name" value="LDLa"/>
    <property type="match status" value="8"/>
</dbReference>
<dbReference type="SUPFAM" id="SSF57424">
    <property type="entry name" value="LDL receptor-like module"/>
    <property type="match status" value="7"/>
</dbReference>
<evidence type="ECO:0000313" key="5">
    <source>
        <dbReference type="Proteomes" id="UP000008144"/>
    </source>
</evidence>
<dbReference type="InterPro" id="IPR036055">
    <property type="entry name" value="LDL_receptor-like_sf"/>
</dbReference>
<feature type="disulfide bond" evidence="2">
    <location>
        <begin position="1061"/>
        <end position="1076"/>
    </location>
</feature>
<dbReference type="Ensembl" id="ENSCINT00000031526.1">
    <property type="protein sequence ID" value="ENSCINP00000033374.1"/>
    <property type="gene ID" value="ENSCING00000023249.1"/>
</dbReference>
<dbReference type="OMA" id="HLVCDNK"/>
<feature type="domain" description="MAM" evidence="3">
    <location>
        <begin position="389"/>
        <end position="560"/>
    </location>
</feature>
<dbReference type="HOGENOM" id="CLU_002270_0_0_1"/>
<protein>
    <recommendedName>
        <fullName evidence="3">MAM domain-containing protein</fullName>
    </recommendedName>
</protein>
<feature type="disulfide bond" evidence="2">
    <location>
        <begin position="136"/>
        <end position="151"/>
    </location>
</feature>
<dbReference type="GeneTree" id="ENSGT00940000165597"/>
<feature type="disulfide bond" evidence="2">
    <location>
        <begin position="124"/>
        <end position="142"/>
    </location>
</feature>
<feature type="disulfide bond" evidence="2">
    <location>
        <begin position="575"/>
        <end position="593"/>
    </location>
</feature>
<dbReference type="InterPro" id="IPR051560">
    <property type="entry name" value="MAM_domain-containing"/>
</dbReference>
<dbReference type="InterPro" id="IPR000998">
    <property type="entry name" value="MAM_dom"/>
</dbReference>
<dbReference type="Pfam" id="PF00629">
    <property type="entry name" value="MAM"/>
    <property type="match status" value="6"/>
</dbReference>
<feature type="domain" description="MAM" evidence="3">
    <location>
        <begin position="609"/>
        <end position="782"/>
    </location>
</feature>
<keyword evidence="1 2" id="KW-1015">Disulfide bond</keyword>
<feature type="disulfide bond" evidence="2">
    <location>
        <begin position="1287"/>
        <end position="1302"/>
    </location>
</feature>
<sequence length="1395" mass="151006">MYVDADSGVSGSQAHLVSKVIPQSGPQCEMTIYYHMYGDHIGTLQVNKKINGQDNIMWSLVGNQANAWYQAIVKLGRTNTPFQIDVTATRSFDVLGDIAIDDIAFQNCGLPVPQSSCLAQEFQCDRGACVDVARICDYTDDCGDMSDEADCTAYPARCNFENGGICDWTQDNDDVFDWTVSSGFRCRADTGPCVDHTTSTRDGKFLFIDSSTQISGETARILSPTMISRVNAEDCSLRLHYHMYGENVRSLTVFTRTQIGGPLEQQWKQHGTQGDAWERTEVKLKPIANIPFQVVIEGVVGYGNVGFIAIDDVSFSTECSTYNGKLPGVLPTLPNGGTPSEPNPPSSCDESIEFSCRINSGANCVSLDKVCDFRSDCQDGSDESTCVSKKCDFESGWCGWTSGTQIQTMDDTNVYSWKKGKGSTLLPNENGKRPGTDHTQSTASGFYIYADSNQASSNSTAQLFSTMIAKSGSQCTLRFFYWMGSKATDQVGSLHIVAVNNQGTRLELVEVQRVQVNQWSEARALIGSLVNFQIVIEARAQNMNDVDISVDDLEFMDCSPNIPSTSGCASTQFTCANLVCIDQSVICDYADDCGDASDEVQALCYQKFPRCNFEQDLCQFEREFVDFQWQLSTPAMVVDGTLQPAYDHTLHGPQGHYLLADPMTSTDPSHNGKARIGTPGLFRSTSLYCVVRFYYHVMSTSDVLKIYTRTAWTSNPTTGLNLVYTNTDDANYAGPGNFWQRADVTVAAPTDFQVIFEASHTTGEFTPSIAIDDISFSDGCAYDASGEHGVIPTAPPQPSECGDGYYPCAAGGCYDNSQRCDFLDECKDSQPPNAPSDEKSCGSSCTFDNDGCGWTNSKSATYNFDWSRSSSSGPGSDHTSGAVELLTPTVANLSFYNIRQQAHKLDNPIIHHSGLKKSGSYMVVTTGPQTNVGSKAHLITDVYHRSAASCKMNFYYNMNSNDNQNSDIGMLHVIIKSSLGANLVLNIPGSQGNTWTQSIVPVGQNRDFEIVFEVENGKASGYVAIDDVTFNDCGDQSSGHVCDANAFTCADGQCIFSDEVCDMRNDCDDGSDELTCPLHDGDCTFDGQAWGGTSGCKYVQNQDDNGDWQLSDGTGLSNGNPVTSGPSMDHTPSAGGYFAMVDVTSLPPGSVVRFTTSKAMPASTDICTIRFWYFMSGTELSTILRTYVVESTGTRLLTSSFYGNTGSSDWQYASVVVSSNNLFRVEFEAETGNYASSGGVIAVDDVTFTDACREGHTATAPPIHCTTTQFSCSNNGVLECMPNSYICDGFVDCSDGTDEVGCAPVTNPGTTPQQHTGKCKDNEFRCSNDACISGLLVCDGVADCNNGDDEKSCPVITCSVGQFYCNDNGGSCLSSSLQCDGQVDCMAYNADESLC</sequence>
<dbReference type="GO" id="GO:0016020">
    <property type="term" value="C:membrane"/>
    <property type="evidence" value="ECO:0007669"/>
    <property type="project" value="InterPro"/>
</dbReference>
<dbReference type="Pfam" id="PF00057">
    <property type="entry name" value="Ldl_recept_a"/>
    <property type="match status" value="6"/>
</dbReference>
<feature type="disulfide bond" evidence="2">
    <location>
        <begin position="1042"/>
        <end position="1054"/>
    </location>
</feature>
<dbReference type="Proteomes" id="UP000008144">
    <property type="component" value="Chromosome 4"/>
</dbReference>
<dbReference type="SMART" id="SM00137">
    <property type="entry name" value="MAM"/>
    <property type="match status" value="6"/>
</dbReference>
<dbReference type="InterPro" id="IPR023415">
    <property type="entry name" value="LDLR_class-A_CS"/>
</dbReference>
<feature type="domain" description="MAM" evidence="3">
    <location>
        <begin position="156"/>
        <end position="321"/>
    </location>
</feature>
<feature type="disulfide bond" evidence="2">
    <location>
        <begin position="371"/>
        <end position="386"/>
    </location>
</feature>
<dbReference type="PROSITE" id="PS50068">
    <property type="entry name" value="LDLRA_2"/>
    <property type="match status" value="7"/>
</dbReference>
<reference evidence="4" key="4">
    <citation type="submission" date="2025-09" db="UniProtKB">
        <authorList>
            <consortium name="Ensembl"/>
        </authorList>
    </citation>
    <scope>IDENTIFICATION</scope>
</reference>
<dbReference type="InterPro" id="IPR013320">
    <property type="entry name" value="ConA-like_dom_sf"/>
</dbReference>
<feature type="disulfide bond" evidence="2">
    <location>
        <begin position="1338"/>
        <end position="1353"/>
    </location>
</feature>
<evidence type="ECO:0000256" key="1">
    <source>
        <dbReference type="ARBA" id="ARBA00023157"/>
    </source>
</evidence>
<dbReference type="STRING" id="7719.ENSCINP00000033374"/>
<feature type="disulfide bond" evidence="2">
    <location>
        <begin position="1049"/>
        <end position="1067"/>
    </location>
</feature>
<dbReference type="PANTHER" id="PTHR23282">
    <property type="entry name" value="APICAL ENDOSOMAL GLYCOPROTEIN PRECURSOR"/>
    <property type="match status" value="1"/>
</dbReference>
<feature type="disulfide bond" evidence="2">
    <location>
        <begin position="117"/>
        <end position="129"/>
    </location>
</feature>
<dbReference type="PRINTS" id="PR00020">
    <property type="entry name" value="MAMDOMAIN"/>
</dbReference>
<dbReference type="EMBL" id="EAAA01001859">
    <property type="status" value="NOT_ANNOTATED_CDS"/>
    <property type="molecule type" value="Genomic_DNA"/>
</dbReference>
<dbReference type="Gene3D" id="4.10.400.10">
    <property type="entry name" value="Low-density Lipoprotein Receptor"/>
    <property type="match status" value="7"/>
</dbReference>
<feature type="domain" description="MAM" evidence="3">
    <location>
        <begin position="1081"/>
        <end position="1254"/>
    </location>
</feature>
<dbReference type="InterPro" id="IPR002172">
    <property type="entry name" value="LDrepeatLR_classA_rpt"/>
</dbReference>
<dbReference type="CDD" id="cd06263">
    <property type="entry name" value="MAM"/>
    <property type="match status" value="6"/>
</dbReference>
<proteinExistence type="predicted"/>
<feature type="domain" description="MAM" evidence="3">
    <location>
        <begin position="843"/>
        <end position="1035"/>
    </location>
</feature>
<accession>H2XUP0</accession>
<keyword evidence="5" id="KW-1185">Reference proteome</keyword>
<comment type="caution">
    <text evidence="2">Lacks conserved residue(s) required for the propagation of feature annotation.</text>
</comment>
<reference evidence="5" key="1">
    <citation type="journal article" date="2002" name="Science">
        <title>The draft genome of Ciona intestinalis: insights into chordate and vertebrate origins.</title>
        <authorList>
            <person name="Dehal P."/>
            <person name="Satou Y."/>
            <person name="Campbell R.K."/>
            <person name="Chapman J."/>
            <person name="Degnan B."/>
            <person name="De Tomaso A."/>
            <person name="Davidson B."/>
            <person name="Di Gregorio A."/>
            <person name="Gelpke M."/>
            <person name="Goodstein D.M."/>
            <person name="Harafuji N."/>
            <person name="Hastings K.E."/>
            <person name="Ho I."/>
            <person name="Hotta K."/>
            <person name="Huang W."/>
            <person name="Kawashima T."/>
            <person name="Lemaire P."/>
            <person name="Martinez D."/>
            <person name="Meinertzhagen I.A."/>
            <person name="Necula S."/>
            <person name="Nonaka M."/>
            <person name="Putnam N."/>
            <person name="Rash S."/>
            <person name="Saiga H."/>
            <person name="Satake M."/>
            <person name="Terry A."/>
            <person name="Yamada L."/>
            <person name="Wang H.G."/>
            <person name="Awazu S."/>
            <person name="Azumi K."/>
            <person name="Boore J."/>
            <person name="Branno M."/>
            <person name="Chin-Bow S."/>
            <person name="DeSantis R."/>
            <person name="Doyle S."/>
            <person name="Francino P."/>
            <person name="Keys D.N."/>
            <person name="Haga S."/>
            <person name="Hayashi H."/>
            <person name="Hino K."/>
            <person name="Imai K.S."/>
            <person name="Inaba K."/>
            <person name="Kano S."/>
            <person name="Kobayashi K."/>
            <person name="Kobayashi M."/>
            <person name="Lee B.I."/>
            <person name="Makabe K.W."/>
            <person name="Manohar C."/>
            <person name="Matassi G."/>
            <person name="Medina M."/>
            <person name="Mochizuki Y."/>
            <person name="Mount S."/>
            <person name="Morishita T."/>
            <person name="Miura S."/>
            <person name="Nakayama A."/>
            <person name="Nishizaka S."/>
            <person name="Nomoto H."/>
            <person name="Ohta F."/>
            <person name="Oishi K."/>
            <person name="Rigoutsos I."/>
            <person name="Sano M."/>
            <person name="Sasaki A."/>
            <person name="Sasakura Y."/>
            <person name="Shoguchi E."/>
            <person name="Shin-i T."/>
            <person name="Spagnuolo A."/>
            <person name="Stainier D."/>
            <person name="Suzuki M.M."/>
            <person name="Tassy O."/>
            <person name="Takatori N."/>
            <person name="Tokuoka M."/>
            <person name="Yagi K."/>
            <person name="Yoshizaki F."/>
            <person name="Wada S."/>
            <person name="Zhang C."/>
            <person name="Hyatt P.D."/>
            <person name="Larimer F."/>
            <person name="Detter C."/>
            <person name="Doggett N."/>
            <person name="Glavina T."/>
            <person name="Hawkins T."/>
            <person name="Richardson P."/>
            <person name="Lucas S."/>
            <person name="Kohara Y."/>
            <person name="Levine M."/>
            <person name="Satoh N."/>
            <person name="Rokhsar D.S."/>
        </authorList>
    </citation>
    <scope>NUCLEOTIDE SEQUENCE [LARGE SCALE GENOMIC DNA]</scope>
</reference>
<dbReference type="CDD" id="cd00112">
    <property type="entry name" value="LDLa"/>
    <property type="match status" value="8"/>
</dbReference>
<reference evidence="4" key="3">
    <citation type="submission" date="2025-08" db="UniProtKB">
        <authorList>
            <consortium name="Ensembl"/>
        </authorList>
    </citation>
    <scope>IDENTIFICATION</scope>
</reference>
<dbReference type="Gene3D" id="2.60.120.200">
    <property type="match status" value="6"/>
</dbReference>
<reference evidence="4" key="2">
    <citation type="journal article" date="2008" name="Genome Biol.">
        <title>Improved genome assembly and evidence-based global gene model set for the chordate Ciona intestinalis: new insight into intron and operon populations.</title>
        <authorList>
            <person name="Satou Y."/>
            <person name="Mineta K."/>
            <person name="Ogasawara M."/>
            <person name="Sasakura Y."/>
            <person name="Shoguchi E."/>
            <person name="Ueno K."/>
            <person name="Yamada L."/>
            <person name="Matsumoto J."/>
            <person name="Wasserscheid J."/>
            <person name="Dewar K."/>
            <person name="Wiley G.B."/>
            <person name="Macmil S.L."/>
            <person name="Roe B.A."/>
            <person name="Zeller R.W."/>
            <person name="Hastings K.E."/>
            <person name="Lemaire P."/>
            <person name="Lindquist E."/>
            <person name="Endo T."/>
            <person name="Hotta K."/>
            <person name="Inaba K."/>
        </authorList>
    </citation>
    <scope>NUCLEOTIDE SEQUENCE [LARGE SCALE GENOMIC DNA]</scope>
    <source>
        <strain evidence="4">wild type</strain>
    </source>
</reference>
<dbReference type="SUPFAM" id="SSF49899">
    <property type="entry name" value="Concanavalin A-like lectins/glucanases"/>
    <property type="match status" value="6"/>
</dbReference>
<dbReference type="PROSITE" id="PS50060">
    <property type="entry name" value="MAM_2"/>
    <property type="match status" value="6"/>
</dbReference>
<dbReference type="PANTHER" id="PTHR23282:SF149">
    <property type="entry name" value="MAM DOMAIN-CONTAINING PROTEIN"/>
    <property type="match status" value="1"/>
</dbReference>
<feature type="disulfide bond" evidence="2">
    <location>
        <begin position="1326"/>
        <end position="1344"/>
    </location>
</feature>
<name>H2XUP0_CIOIN</name>
<feature type="disulfide bond" evidence="2">
    <location>
        <begin position="568"/>
        <end position="580"/>
    </location>
</feature>